<feature type="compositionally biased region" description="Basic and acidic residues" evidence="12">
    <location>
        <begin position="163"/>
        <end position="172"/>
    </location>
</feature>
<dbReference type="SMART" id="SM00325">
    <property type="entry name" value="RhoGEF"/>
    <property type="match status" value="1"/>
</dbReference>
<organism evidence="18 19">
    <name type="scientific">Hypothenemus hampei</name>
    <name type="common">Coffee berry borer</name>
    <dbReference type="NCBI Taxonomy" id="57062"/>
    <lineage>
        <taxon>Eukaryota</taxon>
        <taxon>Metazoa</taxon>
        <taxon>Ecdysozoa</taxon>
        <taxon>Arthropoda</taxon>
        <taxon>Hexapoda</taxon>
        <taxon>Insecta</taxon>
        <taxon>Pterygota</taxon>
        <taxon>Neoptera</taxon>
        <taxon>Endopterygota</taxon>
        <taxon>Coleoptera</taxon>
        <taxon>Polyphaga</taxon>
        <taxon>Cucujiformia</taxon>
        <taxon>Curculionidae</taxon>
        <taxon>Scolytinae</taxon>
        <taxon>Hypothenemus</taxon>
    </lineage>
</organism>
<evidence type="ECO:0008006" key="20">
    <source>
        <dbReference type="Google" id="ProtNLM"/>
    </source>
</evidence>
<dbReference type="SMART" id="SM00109">
    <property type="entry name" value="C1"/>
    <property type="match status" value="1"/>
</dbReference>
<dbReference type="InterPro" id="IPR041020">
    <property type="entry name" value="PH_16"/>
</dbReference>
<evidence type="ECO:0000256" key="9">
    <source>
        <dbReference type="ARBA" id="ARBA00023054"/>
    </source>
</evidence>
<keyword evidence="9 11" id="KW-0175">Coiled coil</keyword>
<feature type="coiled-coil region" evidence="11">
    <location>
        <begin position="1050"/>
        <end position="1084"/>
    </location>
</feature>
<dbReference type="GO" id="GO:0005085">
    <property type="term" value="F:guanyl-nucleotide exchange factor activity"/>
    <property type="evidence" value="ECO:0007669"/>
    <property type="project" value="UniProtKB-KW"/>
</dbReference>
<dbReference type="SMART" id="SM00233">
    <property type="entry name" value="PH"/>
    <property type="match status" value="1"/>
</dbReference>
<evidence type="ECO:0000259" key="15">
    <source>
        <dbReference type="PROSITE" id="PS50081"/>
    </source>
</evidence>
<keyword evidence="6" id="KW-0344">Guanine-nucleotide releasing factor</keyword>
<name>A0ABD1FD38_HYPHA</name>
<accession>A0ABD1FD38</accession>
<evidence type="ECO:0000256" key="10">
    <source>
        <dbReference type="ARBA" id="ARBA00023136"/>
    </source>
</evidence>
<feature type="compositionally biased region" description="Gly residues" evidence="12">
    <location>
        <begin position="1321"/>
        <end position="1334"/>
    </location>
</feature>
<dbReference type="SUPFAM" id="SSF50729">
    <property type="entry name" value="PH domain-like"/>
    <property type="match status" value="1"/>
</dbReference>
<dbReference type="PANTHER" id="PTHR45872">
    <property type="entry name" value="RHO GUANINE NUCLEOTIDE EXCHANGE FACTOR 2, ISOFORM D"/>
    <property type="match status" value="1"/>
</dbReference>
<dbReference type="Pfam" id="PF09128">
    <property type="entry name" value="RGS-like"/>
    <property type="match status" value="1"/>
</dbReference>
<evidence type="ECO:0000259" key="14">
    <source>
        <dbReference type="PROSITE" id="PS50010"/>
    </source>
</evidence>
<evidence type="ECO:0000259" key="16">
    <source>
        <dbReference type="PROSITE" id="PS50106"/>
    </source>
</evidence>
<dbReference type="InterPro" id="IPR011993">
    <property type="entry name" value="PH-like_dom_sf"/>
</dbReference>
<dbReference type="PANTHER" id="PTHR45872:SF2">
    <property type="entry name" value="RHO GUANINE NUCLEOTIDE EXCHANGE FACTOR 2, ISOFORM D"/>
    <property type="match status" value="1"/>
</dbReference>
<evidence type="ECO:0000259" key="13">
    <source>
        <dbReference type="PROSITE" id="PS50003"/>
    </source>
</evidence>
<keyword evidence="8" id="KW-0862">Zinc</keyword>
<feature type="compositionally biased region" description="Pro residues" evidence="12">
    <location>
        <begin position="305"/>
        <end position="316"/>
    </location>
</feature>
<evidence type="ECO:0000256" key="6">
    <source>
        <dbReference type="ARBA" id="ARBA00022658"/>
    </source>
</evidence>
<feature type="compositionally biased region" description="Low complexity" evidence="12">
    <location>
        <begin position="830"/>
        <end position="848"/>
    </location>
</feature>
<keyword evidence="3" id="KW-0343">GTPase activation</keyword>
<evidence type="ECO:0000256" key="11">
    <source>
        <dbReference type="SAM" id="Coils"/>
    </source>
</evidence>
<dbReference type="GO" id="GO:0005737">
    <property type="term" value="C:cytoplasm"/>
    <property type="evidence" value="ECO:0007669"/>
    <property type="project" value="UniProtKB-SubCell"/>
</dbReference>
<dbReference type="InterPro" id="IPR035899">
    <property type="entry name" value="DBL_dom_sf"/>
</dbReference>
<dbReference type="InterPro" id="IPR036305">
    <property type="entry name" value="RGS_sf"/>
</dbReference>
<feature type="region of interest" description="Disordered" evidence="12">
    <location>
        <begin position="226"/>
        <end position="322"/>
    </location>
</feature>
<reference evidence="18 19" key="1">
    <citation type="submission" date="2024-05" db="EMBL/GenBank/DDBJ databases">
        <title>Genetic variation in Jamaican populations of the coffee berry borer (Hypothenemus hampei).</title>
        <authorList>
            <person name="Errbii M."/>
            <person name="Myrie A."/>
        </authorList>
    </citation>
    <scope>NUCLEOTIDE SEQUENCE [LARGE SCALE GENOMIC DNA]</scope>
    <source>
        <strain evidence="18">JA-Hopewell-2020-01-JO</strain>
        <tissue evidence="18">Whole body</tissue>
    </source>
</reference>
<dbReference type="SUPFAM" id="SSF48065">
    <property type="entry name" value="DBL homology domain (DH-domain)"/>
    <property type="match status" value="1"/>
</dbReference>
<dbReference type="GO" id="GO:0046872">
    <property type="term" value="F:metal ion binding"/>
    <property type="evidence" value="ECO:0007669"/>
    <property type="project" value="UniProtKB-KW"/>
</dbReference>
<gene>
    <name evidence="18" type="ORF">ABEB36_000980</name>
</gene>
<feature type="domain" description="PH" evidence="13">
    <location>
        <begin position="1140"/>
        <end position="1250"/>
    </location>
</feature>
<keyword evidence="4" id="KW-0963">Cytoplasm</keyword>
<protein>
    <recommendedName>
        <fullName evidence="20">Rho guanine nucleotide exchange factor 11</fullName>
    </recommendedName>
</protein>
<feature type="compositionally biased region" description="Low complexity" evidence="12">
    <location>
        <begin position="1"/>
        <end position="17"/>
    </location>
</feature>
<feature type="compositionally biased region" description="Polar residues" evidence="12">
    <location>
        <begin position="850"/>
        <end position="859"/>
    </location>
</feature>
<dbReference type="Gene3D" id="1.10.167.10">
    <property type="entry name" value="Regulator of G-protein Signalling 4, domain 2"/>
    <property type="match status" value="1"/>
</dbReference>
<evidence type="ECO:0000256" key="4">
    <source>
        <dbReference type="ARBA" id="ARBA00022490"/>
    </source>
</evidence>
<evidence type="ECO:0000259" key="17">
    <source>
        <dbReference type="PROSITE" id="PS50132"/>
    </source>
</evidence>
<keyword evidence="19" id="KW-1185">Reference proteome</keyword>
<dbReference type="CDD" id="cd00160">
    <property type="entry name" value="RhoGEF"/>
    <property type="match status" value="1"/>
</dbReference>
<dbReference type="Gene3D" id="2.30.42.10">
    <property type="match status" value="1"/>
</dbReference>
<keyword evidence="5" id="KW-0597">Phosphoprotein</keyword>
<evidence type="ECO:0000256" key="7">
    <source>
        <dbReference type="ARBA" id="ARBA00022723"/>
    </source>
</evidence>
<keyword evidence="10" id="KW-0472">Membrane</keyword>
<feature type="compositionally biased region" description="Polar residues" evidence="12">
    <location>
        <begin position="22"/>
        <end position="40"/>
    </location>
</feature>
<evidence type="ECO:0000313" key="19">
    <source>
        <dbReference type="Proteomes" id="UP001566132"/>
    </source>
</evidence>
<dbReference type="PROSITE" id="PS50010">
    <property type="entry name" value="DH_2"/>
    <property type="match status" value="1"/>
</dbReference>
<dbReference type="InterPro" id="IPR015212">
    <property type="entry name" value="RGS-like_dom"/>
</dbReference>
<feature type="region of interest" description="Disordered" evidence="12">
    <location>
        <begin position="1"/>
        <end position="53"/>
    </location>
</feature>
<dbReference type="InterPro" id="IPR001849">
    <property type="entry name" value="PH_domain"/>
</dbReference>
<dbReference type="Pfam" id="PF00130">
    <property type="entry name" value="C1_1"/>
    <property type="match status" value="1"/>
</dbReference>
<feature type="compositionally biased region" description="Basic and acidic residues" evidence="12">
    <location>
        <begin position="754"/>
        <end position="766"/>
    </location>
</feature>
<dbReference type="PROSITE" id="PS00479">
    <property type="entry name" value="ZF_DAG_PE_1"/>
    <property type="match status" value="1"/>
</dbReference>
<feature type="domain" description="DH" evidence="14">
    <location>
        <begin position="902"/>
        <end position="1098"/>
    </location>
</feature>
<dbReference type="Pfam" id="PF00595">
    <property type="entry name" value="PDZ"/>
    <property type="match status" value="1"/>
</dbReference>
<dbReference type="SUPFAM" id="SSF48097">
    <property type="entry name" value="Regulator of G-protein signaling, RGS"/>
    <property type="match status" value="1"/>
</dbReference>
<dbReference type="CDD" id="cd13329">
    <property type="entry name" value="PH_RhoGEF"/>
    <property type="match status" value="1"/>
</dbReference>
<evidence type="ECO:0000256" key="3">
    <source>
        <dbReference type="ARBA" id="ARBA00022468"/>
    </source>
</evidence>
<dbReference type="Gene3D" id="3.30.60.20">
    <property type="match status" value="1"/>
</dbReference>
<feature type="region of interest" description="Disordered" evidence="12">
    <location>
        <begin position="709"/>
        <end position="879"/>
    </location>
</feature>
<feature type="compositionally biased region" description="Low complexity" evidence="12">
    <location>
        <begin position="238"/>
        <end position="249"/>
    </location>
</feature>
<evidence type="ECO:0000256" key="1">
    <source>
        <dbReference type="ARBA" id="ARBA00004370"/>
    </source>
</evidence>
<dbReference type="PROSITE" id="PS50132">
    <property type="entry name" value="RGS"/>
    <property type="match status" value="1"/>
</dbReference>
<feature type="region of interest" description="Disordered" evidence="12">
    <location>
        <begin position="1256"/>
        <end position="1337"/>
    </location>
</feature>
<dbReference type="PROSITE" id="PS50081">
    <property type="entry name" value="ZF_DAG_PE_2"/>
    <property type="match status" value="1"/>
</dbReference>
<sequence length="1551" mass="174845">MNNNNNNFNTTASSTSTGRGPPSNNVSPGTWTSPLSSPIGTPSRPPSLMDHQQSHPNVVRVVVTRHNGGYGMEVSGENPVYVKSVKDGGPAVKAGLHAGDMIIQVNGKNVTHSTHTDVVALIKAHAQVALLVQQGGNSTGHSLGLRPASLPSSTKITAPQPVDNEKQHQLQQEKEQYYRLMIEKEQHHLDKLRSEVATSPNDKKHVELAKAEKNLRILQNNLSRTLSEQHTSDGYARPLSSPSSNLGSPIKRMGSSDEPPPLPKRNNKTIDVNSSFLSNEINANRKENSKHRSKSKSDSVEHQPATPPGTPPPPYPSSESSRRLLNESFDSSFDLSMTQSINDSSTDGPSIRAANSQIAQQTIISMEDDDISDMEMEQAEDHGYFKSLSRLWEHLPHLAVFMNYILSNSDPNSLLFYLLTDLYKEGNAKEMRKWAFEIHSCFLVPGAPLRLNNVDENIAREIDDNLTKEFYKEEIMRKVFWKARQRAKEELTKQLAHFQHKRTTGLATIYGPTDQELMDHYHDKAKETRLYENLFVPKLEVYLEEIEKEHQDPRKYYLAASLITILTRVFRVRPQNLDLDRVPTFVNKERSFKARFKEKYSRKLSHLSHQFVAQQYFTVTACNYCHQIIYGISPQGYQCTACLINLHRHCVKLYDDACPGPFKGKEGRIRKLIGMRHDLGDQNRLRKVSLFIQIEKEKKQMEDKDLINDAGESGEAKVSQPVSRSGSDRRPEPLRDSIRTANEETAPQPTEGGGSDRLESLVEKTEATMSQECSSSLHSGGAKKRTGGHINRSESVKEHSEKIRKQQRRNISDPSHSNFEVENDRQADLSKNTDSGSSSNSSISGVNGRLSESPSNSMDVHQATVRTHSDSDSDMDNETDPLNWQELVTEEELKKLNPNEKKRQEVINELFLTEASHLRMLKVLYKLFYKSLQSSQMLKPDELNLIFPNIKELLDVHTEINKEMRRRRKEDPLVRQIGDLLLTTLTGPQGEQLRKAAATFCERQQLALEFIKRKRERDNKFDSLLSECEKKRQCRRLQLQGILPYEMQRLTRYRLLLERLIKSVEAAEETSSDYKDELINLRQAHQSSKEILGYVDEAAKQAHNKHRLEEIQRHLDVSNFRNSDHPIVNDFRNIDLTRYKLILEGSLQLRRPNKAPVQVHVLLMEEMVVILQKESDKFLLKFFQSGASTQMAPLSPIIKMNTLLVRENAVCKNALFLVNTSTTSSQMYDLQAEDEIKRETWRKHFSDAAEAYNRREGKPMRLTATLIPQSIEPVSDTDSEPARDSSTEPPEPQEKQQESPPVEDPQAGGDNVVSSSPDTPTGGGGTGVGGGGDGLHVTTKVSAEEWPLIQPSQVNVELPPVHTAESMLTPLEQIRRKDALVKQTLMEKEDLVADLLAIPREHFEHIADLASATSNHEENSTSDITDRLLASVFQVDILQRAVNEALNVSEGDVIAARSPACDASGPNETRSVIPSVPAGLVGDVAASLSLQLTTLMNEIKKVEEDRERLRKELHKVKEQLHVEHNLHGPVPLDDESVQEEVFCEAISEEPH</sequence>
<feature type="region of interest" description="Disordered" evidence="12">
    <location>
        <begin position="146"/>
        <end position="172"/>
    </location>
</feature>
<evidence type="ECO:0000256" key="8">
    <source>
        <dbReference type="ARBA" id="ARBA00022833"/>
    </source>
</evidence>
<dbReference type="Proteomes" id="UP001566132">
    <property type="component" value="Unassembled WGS sequence"/>
</dbReference>
<feature type="compositionally biased region" description="Polar residues" evidence="12">
    <location>
        <begin position="767"/>
        <end position="778"/>
    </location>
</feature>
<dbReference type="InterPro" id="IPR036034">
    <property type="entry name" value="PDZ_sf"/>
</dbReference>
<evidence type="ECO:0000256" key="2">
    <source>
        <dbReference type="ARBA" id="ARBA00004496"/>
    </source>
</evidence>
<dbReference type="SMART" id="SM00228">
    <property type="entry name" value="PDZ"/>
    <property type="match status" value="1"/>
</dbReference>
<feature type="domain" description="RGS" evidence="17">
    <location>
        <begin position="387"/>
        <end position="480"/>
    </location>
</feature>
<feature type="compositionally biased region" description="Basic and acidic residues" evidence="12">
    <location>
        <begin position="1280"/>
        <end position="1297"/>
    </location>
</feature>
<feature type="compositionally biased region" description="Polar residues" evidence="12">
    <location>
        <begin position="269"/>
        <end position="282"/>
    </location>
</feature>
<dbReference type="Pfam" id="PF00621">
    <property type="entry name" value="RhoGEF"/>
    <property type="match status" value="1"/>
</dbReference>
<dbReference type="InterPro" id="IPR001478">
    <property type="entry name" value="PDZ"/>
</dbReference>
<dbReference type="Pfam" id="PF17838">
    <property type="entry name" value="PH_16"/>
    <property type="match status" value="1"/>
</dbReference>
<dbReference type="InterPro" id="IPR016137">
    <property type="entry name" value="RGS"/>
</dbReference>
<feature type="compositionally biased region" description="Basic and acidic residues" evidence="12">
    <location>
        <begin position="726"/>
        <end position="742"/>
    </location>
</feature>
<dbReference type="GO" id="GO:0016020">
    <property type="term" value="C:membrane"/>
    <property type="evidence" value="ECO:0007669"/>
    <property type="project" value="UniProtKB-SubCell"/>
</dbReference>
<dbReference type="SUPFAM" id="SSF57889">
    <property type="entry name" value="Cysteine-rich domain"/>
    <property type="match status" value="1"/>
</dbReference>
<dbReference type="InterPro" id="IPR044926">
    <property type="entry name" value="RGS_subdomain_2"/>
</dbReference>
<feature type="domain" description="PDZ" evidence="16">
    <location>
        <begin position="60"/>
        <end position="123"/>
    </location>
</feature>
<dbReference type="InterPro" id="IPR002219">
    <property type="entry name" value="PKC_DAG/PE"/>
</dbReference>
<feature type="compositionally biased region" description="Basic and acidic residues" evidence="12">
    <location>
        <begin position="791"/>
        <end position="804"/>
    </location>
</feature>
<feature type="coiled-coil region" evidence="11">
    <location>
        <begin position="1485"/>
        <end position="1519"/>
    </location>
</feature>
<proteinExistence type="predicted"/>
<keyword evidence="7" id="KW-0479">Metal-binding</keyword>
<evidence type="ECO:0000256" key="12">
    <source>
        <dbReference type="SAM" id="MobiDB-lite"/>
    </source>
</evidence>
<dbReference type="EMBL" id="JBDJPC010000001">
    <property type="protein sequence ID" value="KAL1517182.1"/>
    <property type="molecule type" value="Genomic_DNA"/>
</dbReference>
<evidence type="ECO:0000313" key="18">
    <source>
        <dbReference type="EMBL" id="KAL1517182.1"/>
    </source>
</evidence>
<dbReference type="Gene3D" id="2.30.29.30">
    <property type="entry name" value="Pleckstrin-homology domain (PH domain)/Phosphotyrosine-binding domain (PTB)"/>
    <property type="match status" value="1"/>
</dbReference>
<comment type="subcellular location">
    <subcellularLocation>
        <location evidence="2">Cytoplasm</location>
    </subcellularLocation>
    <subcellularLocation>
        <location evidence="1">Membrane</location>
    </subcellularLocation>
</comment>
<dbReference type="PROSITE" id="PS50003">
    <property type="entry name" value="PH_DOMAIN"/>
    <property type="match status" value="1"/>
</dbReference>
<feature type="domain" description="Phorbol-ester/DAG-type" evidence="15">
    <location>
        <begin position="608"/>
        <end position="658"/>
    </location>
</feature>
<dbReference type="PROSITE" id="PS50106">
    <property type="entry name" value="PDZ"/>
    <property type="match status" value="1"/>
</dbReference>
<dbReference type="InterPro" id="IPR046349">
    <property type="entry name" value="C1-like_sf"/>
</dbReference>
<dbReference type="Gene3D" id="1.20.900.10">
    <property type="entry name" value="Dbl homology (DH) domain"/>
    <property type="match status" value="1"/>
</dbReference>
<dbReference type="SUPFAM" id="SSF50156">
    <property type="entry name" value="PDZ domain-like"/>
    <property type="match status" value="1"/>
</dbReference>
<dbReference type="GO" id="GO:0005096">
    <property type="term" value="F:GTPase activator activity"/>
    <property type="evidence" value="ECO:0007669"/>
    <property type="project" value="UniProtKB-KW"/>
</dbReference>
<dbReference type="InterPro" id="IPR000219">
    <property type="entry name" value="DH_dom"/>
</dbReference>
<comment type="caution">
    <text evidence="18">The sequence shown here is derived from an EMBL/GenBank/DDBJ whole genome shotgun (WGS) entry which is preliminary data.</text>
</comment>
<evidence type="ECO:0000256" key="5">
    <source>
        <dbReference type="ARBA" id="ARBA00022553"/>
    </source>
</evidence>